<keyword evidence="2" id="KW-1185">Reference proteome</keyword>
<comment type="caution">
    <text evidence="1">The sequence shown here is derived from an EMBL/GenBank/DDBJ whole genome shotgun (WGS) entry which is preliminary data.</text>
</comment>
<evidence type="ECO:0000313" key="2">
    <source>
        <dbReference type="Proteomes" id="UP001231362"/>
    </source>
</evidence>
<dbReference type="InterPro" id="IPR016195">
    <property type="entry name" value="Pol/histidinol_Pase-like"/>
</dbReference>
<dbReference type="CDD" id="cd19067">
    <property type="entry name" value="PfuEndoQ-like"/>
    <property type="match status" value="1"/>
</dbReference>
<dbReference type="InterPro" id="IPR010994">
    <property type="entry name" value="RuvA_2-like"/>
</dbReference>
<dbReference type="SUPFAM" id="SSF47781">
    <property type="entry name" value="RuvA domain 2-like"/>
    <property type="match status" value="1"/>
</dbReference>
<dbReference type="SUPFAM" id="SSF89550">
    <property type="entry name" value="PHP domain-like"/>
    <property type="match status" value="1"/>
</dbReference>
<dbReference type="PANTHER" id="PTHR40084">
    <property type="entry name" value="PHOSPHOHYDROLASE, PHP FAMILY"/>
    <property type="match status" value="1"/>
</dbReference>
<reference evidence="1 2" key="1">
    <citation type="submission" date="2023-07" db="EMBL/GenBank/DDBJ databases">
        <title>Genomic Encyclopedia of Type Strains, Phase IV (KMG-IV): sequencing the most valuable type-strain genomes for metagenomic binning, comparative biology and taxonomic classification.</title>
        <authorList>
            <person name="Goeker M."/>
        </authorList>
    </citation>
    <scope>NUCLEOTIDE SEQUENCE [LARGE SCALE GENOMIC DNA]</scope>
    <source>
        <strain evidence="1 2">DSM 23948</strain>
    </source>
</reference>
<dbReference type="RefSeq" id="WP_307151710.1">
    <property type="nucleotide sequence ID" value="NZ_JAUSTU010000022.1"/>
</dbReference>
<dbReference type="Gene3D" id="1.10.150.20">
    <property type="entry name" value="5' to 3' exonuclease, C-terminal subdomain"/>
    <property type="match status" value="1"/>
</dbReference>
<dbReference type="Gene3D" id="3.20.20.140">
    <property type="entry name" value="Metal-dependent hydrolases"/>
    <property type="match status" value="1"/>
</dbReference>
<sequence>MKPYYVDLHIHIGRTQSGKAVKITGAKSLTFSNIIEHARDLKGLNMIGIIDCHSPEVIIEMEGLLEAGELIQHEKGGLFYGGMTIIPGSELEIYDEGTNGPIHVLCYFPSLAIMKDFSGLLSHHLKNINLSSQRVYVTGRELQAKVKEMGGLFIPAHVFTPFKSLYGKGVHISLTEVFEPDLIDGIELGLSSNTEMADQIAEIHRYPYLSNSDAHSLAKIAREYQAIQMKEPTFTNLQEALQGKNNQRIVANYGLDPLLGKYHQTVCEKCLSPASFDMEECSNCGHHNFTKGVAERIKELKTAETGPTTRPPYIHQVPLQFIPGLGPKLLEKLLNHFGTEMAILHEVPPEALAQVVPTKIADLIVRAREGTLSFDAGGGGRYGRVSNLE</sequence>
<dbReference type="Proteomes" id="UP001231362">
    <property type="component" value="Unassembled WGS sequence"/>
</dbReference>
<accession>A0ABT9V8H6</accession>
<proteinExistence type="predicted"/>
<evidence type="ECO:0000313" key="1">
    <source>
        <dbReference type="EMBL" id="MDQ0157242.1"/>
    </source>
</evidence>
<dbReference type="EMBL" id="JAUSTU010000022">
    <property type="protein sequence ID" value="MDQ0157242.1"/>
    <property type="molecule type" value="Genomic_DNA"/>
</dbReference>
<organism evidence="1 2">
    <name type="scientific">Anoxybacillus andreesenii</name>
    <dbReference type="NCBI Taxonomy" id="1325932"/>
    <lineage>
        <taxon>Bacteria</taxon>
        <taxon>Bacillati</taxon>
        <taxon>Bacillota</taxon>
        <taxon>Bacilli</taxon>
        <taxon>Bacillales</taxon>
        <taxon>Anoxybacillaceae</taxon>
        <taxon>Anoxybacillus</taxon>
    </lineage>
</organism>
<name>A0ABT9V8H6_9BACL</name>
<gene>
    <name evidence="1" type="ORF">J2S07_003571</name>
</gene>
<dbReference type="PANTHER" id="PTHR40084:SF1">
    <property type="entry name" value="PHOSPHOTRANSFERASE"/>
    <property type="match status" value="1"/>
</dbReference>
<protein>
    <submittedName>
        <fullName evidence="1">Uncharacterized protein (TIGR00375 family)</fullName>
    </submittedName>
</protein>